<name>A0ABT0NTL8_9ACTN</name>
<evidence type="ECO:0000256" key="1">
    <source>
        <dbReference type="SAM" id="SignalP"/>
    </source>
</evidence>
<organism evidence="2 3">
    <name type="scientific">Streptomyces lavenduligriseus</name>
    <dbReference type="NCBI Taxonomy" id="67315"/>
    <lineage>
        <taxon>Bacteria</taxon>
        <taxon>Bacillati</taxon>
        <taxon>Actinomycetota</taxon>
        <taxon>Actinomycetes</taxon>
        <taxon>Kitasatosporales</taxon>
        <taxon>Streptomycetaceae</taxon>
        <taxon>Streptomyces</taxon>
    </lineage>
</organism>
<feature type="chain" id="PRO_5045685249" evidence="1">
    <location>
        <begin position="35"/>
        <end position="334"/>
    </location>
</feature>
<accession>A0ABT0NTL8</accession>
<feature type="signal peptide" evidence="1">
    <location>
        <begin position="1"/>
        <end position="34"/>
    </location>
</feature>
<comment type="caution">
    <text evidence="2">The sequence shown here is derived from an EMBL/GenBank/DDBJ whole genome shotgun (WGS) entry which is preliminary data.</text>
</comment>
<keyword evidence="3" id="KW-1185">Reference proteome</keyword>
<evidence type="ECO:0000313" key="3">
    <source>
        <dbReference type="Proteomes" id="UP001202052"/>
    </source>
</evidence>
<dbReference type="Proteomes" id="UP001202052">
    <property type="component" value="Unassembled WGS sequence"/>
</dbReference>
<evidence type="ECO:0000313" key="2">
    <source>
        <dbReference type="EMBL" id="MCL3994481.1"/>
    </source>
</evidence>
<reference evidence="2 3" key="1">
    <citation type="submission" date="2022-05" db="EMBL/GenBank/DDBJ databases">
        <title>Genome Resource of Streptomyces lavenduligriseus GA1-1, a Strain with Broad-Spectrum Antifungal Activity against Phytopathogenic Fungi.</title>
        <authorList>
            <person name="Qi D."/>
        </authorList>
    </citation>
    <scope>NUCLEOTIDE SEQUENCE [LARGE SCALE GENOMIC DNA]</scope>
    <source>
        <strain evidence="2 3">GA1-1</strain>
    </source>
</reference>
<protein>
    <submittedName>
        <fullName evidence="2">Uncharacterized protein</fullName>
    </submittedName>
</protein>
<gene>
    <name evidence="2" type="ORF">M4438_13275</name>
</gene>
<dbReference type="InterPro" id="IPR006311">
    <property type="entry name" value="TAT_signal"/>
</dbReference>
<dbReference type="EMBL" id="JAMCCK010000018">
    <property type="protein sequence ID" value="MCL3994481.1"/>
    <property type="molecule type" value="Genomic_DNA"/>
</dbReference>
<dbReference type="PROSITE" id="PS51318">
    <property type="entry name" value="TAT"/>
    <property type="match status" value="1"/>
</dbReference>
<dbReference type="RefSeq" id="WP_249459330.1">
    <property type="nucleotide sequence ID" value="NZ_JAMCCK010000018.1"/>
</dbReference>
<keyword evidence="1" id="KW-0732">Signal</keyword>
<sequence length="334" mass="35019">MSDRRRRRALATVLGSVSVMVAGLVTLPAGQAGAAAAACTWQKTVWDLPAGTDVGTLDGYDGDRWAVGITGNRAWMGEGITDARGTLWDNGKVALRVSGEIPHLNDVNASGSVVGDTVVGNEFVGITVDHDGTTHQLPGDPAWDNYSADLVSDNGDIIGTATVDLKFRVVVWPAGAPGTYRVLPTPDVTYLHLQDVDSQGRIIAQSDSSVGGLVWDTDGQWRKLAPIGTPWAIRDGRVVGGLNATNAAAEWTARGGLVRTIAGGAINATAVGGNGTVGGHRFVNSQRRPVLWRDGVVSDPLSTVGSGFVLDWLSNDERTLVGVESRRPVAYDCG</sequence>
<proteinExistence type="predicted"/>